<dbReference type="InterPro" id="IPR010384">
    <property type="entry name" value="MtfA_fam"/>
</dbReference>
<proteinExistence type="predicted"/>
<dbReference type="EMBL" id="FOAA01000003">
    <property type="protein sequence ID" value="SEK61274.1"/>
    <property type="molecule type" value="Genomic_DNA"/>
</dbReference>
<dbReference type="InterPro" id="IPR024079">
    <property type="entry name" value="MetalloPept_cat_dom_sf"/>
</dbReference>
<dbReference type="AlphaFoldDB" id="A0A1H7IG24"/>
<evidence type="ECO:0000313" key="1">
    <source>
        <dbReference type="EMBL" id="SEK61274.1"/>
    </source>
</evidence>
<sequence>MRNGSANGMPPLHREMRVQDWTRIMTAAYDDLSRRLDLEQPCDFDPYAVTDPGEFFAVMSEYFFAQPRVLQRGYPDVYAPFRQFYRQDPAERRMLRAPMPIRSDR</sequence>
<organism evidence="1 2">
    <name type="scientific">Ectothiorhodospira marina</name>
    <dbReference type="NCBI Taxonomy" id="1396821"/>
    <lineage>
        <taxon>Bacteria</taxon>
        <taxon>Pseudomonadati</taxon>
        <taxon>Pseudomonadota</taxon>
        <taxon>Gammaproteobacteria</taxon>
        <taxon>Chromatiales</taxon>
        <taxon>Ectothiorhodospiraceae</taxon>
        <taxon>Ectothiorhodospira</taxon>
    </lineage>
</organism>
<protein>
    <submittedName>
        <fullName evidence="1">Uncharacterized protein</fullName>
    </submittedName>
</protein>
<dbReference type="GO" id="GO:0005829">
    <property type="term" value="C:cytosol"/>
    <property type="evidence" value="ECO:0007669"/>
    <property type="project" value="TreeGrafter"/>
</dbReference>
<dbReference type="OrthoDB" id="9786424at2"/>
<dbReference type="PANTHER" id="PTHR30164">
    <property type="entry name" value="MTFA PEPTIDASE"/>
    <property type="match status" value="1"/>
</dbReference>
<dbReference type="GO" id="GO:0008237">
    <property type="term" value="F:metallopeptidase activity"/>
    <property type="evidence" value="ECO:0007669"/>
    <property type="project" value="InterPro"/>
</dbReference>
<name>A0A1H7IG24_9GAMM</name>
<dbReference type="Pfam" id="PF06167">
    <property type="entry name" value="Peptidase_M90"/>
    <property type="match status" value="1"/>
</dbReference>
<dbReference type="STRING" id="1396821.SAMN05444515_103133"/>
<dbReference type="RefSeq" id="WP_090251459.1">
    <property type="nucleotide sequence ID" value="NZ_FOAA01000003.1"/>
</dbReference>
<dbReference type="Proteomes" id="UP000199256">
    <property type="component" value="Unassembled WGS sequence"/>
</dbReference>
<dbReference type="PANTHER" id="PTHR30164:SF2">
    <property type="entry name" value="PROTEIN MTFA"/>
    <property type="match status" value="1"/>
</dbReference>
<dbReference type="Gene3D" id="3.40.390.10">
    <property type="entry name" value="Collagenase (Catalytic Domain)"/>
    <property type="match status" value="1"/>
</dbReference>
<dbReference type="SUPFAM" id="SSF55486">
    <property type="entry name" value="Metalloproteases ('zincins'), catalytic domain"/>
    <property type="match status" value="1"/>
</dbReference>
<keyword evidence="2" id="KW-1185">Reference proteome</keyword>
<gene>
    <name evidence="1" type="ORF">SAMN05444515_103133</name>
</gene>
<evidence type="ECO:0000313" key="2">
    <source>
        <dbReference type="Proteomes" id="UP000199256"/>
    </source>
</evidence>
<reference evidence="2" key="1">
    <citation type="submission" date="2016-10" db="EMBL/GenBank/DDBJ databases">
        <authorList>
            <person name="Varghese N."/>
            <person name="Submissions S."/>
        </authorList>
    </citation>
    <scope>NUCLEOTIDE SEQUENCE [LARGE SCALE GENOMIC DNA]</scope>
    <source>
        <strain evidence="2">DSM 241</strain>
    </source>
</reference>
<accession>A0A1H7IG24</accession>
<dbReference type="GO" id="GO:0004177">
    <property type="term" value="F:aminopeptidase activity"/>
    <property type="evidence" value="ECO:0007669"/>
    <property type="project" value="TreeGrafter"/>
</dbReference>